<keyword evidence="9" id="KW-0067">ATP-binding</keyword>
<evidence type="ECO:0000256" key="2">
    <source>
        <dbReference type="ARBA" id="ARBA00004496"/>
    </source>
</evidence>
<dbReference type="STRING" id="573508.A0A1E3BK52"/>
<proteinExistence type="predicted"/>
<keyword evidence="6" id="KW-0053">Apoptosis</keyword>
<dbReference type="PANTHER" id="PTHR46116:SF26">
    <property type="entry name" value="UBIQUITIN-CONJUGATING ENZYME E2 Z"/>
    <property type="match status" value="1"/>
</dbReference>
<dbReference type="GO" id="GO:0006915">
    <property type="term" value="P:apoptotic process"/>
    <property type="evidence" value="ECO:0007669"/>
    <property type="project" value="UniProtKB-KW"/>
</dbReference>
<dbReference type="EC" id="2.3.2.23" evidence="3"/>
<keyword evidence="7" id="KW-0547">Nucleotide-binding</keyword>
<dbReference type="GO" id="GO:0005524">
    <property type="term" value="F:ATP binding"/>
    <property type="evidence" value="ECO:0007669"/>
    <property type="project" value="UniProtKB-KW"/>
</dbReference>
<evidence type="ECO:0000256" key="7">
    <source>
        <dbReference type="ARBA" id="ARBA00022741"/>
    </source>
</evidence>
<feature type="domain" description="UBC core" evidence="15">
    <location>
        <begin position="4"/>
        <end position="164"/>
    </location>
</feature>
<dbReference type="GO" id="GO:0004869">
    <property type="term" value="F:cysteine-type endopeptidase inhibitor activity"/>
    <property type="evidence" value="ECO:0007669"/>
    <property type="project" value="TreeGrafter"/>
</dbReference>
<dbReference type="VEuPathDB" id="FungiDB:SI65_02205"/>
<evidence type="ECO:0000256" key="12">
    <source>
        <dbReference type="ARBA" id="ARBA00041798"/>
    </source>
</evidence>
<comment type="subcellular location">
    <subcellularLocation>
        <location evidence="2">Cytoplasm</location>
    </subcellularLocation>
    <subcellularLocation>
        <location evidence="1">Nucleus</location>
    </subcellularLocation>
</comment>
<protein>
    <recommendedName>
        <fullName evidence="11">Ubiquitin-conjugating enzyme E2 Z</fullName>
        <ecNumber evidence="3">2.3.2.23</ecNumber>
    </recommendedName>
    <alternativeName>
        <fullName evidence="12">E2 ubiquitin-conjugating enzyme Z</fullName>
    </alternativeName>
    <alternativeName>
        <fullName evidence="14">Ubiquitin carrier protein Z</fullName>
    </alternativeName>
    <alternativeName>
        <fullName evidence="13">Ubiquitin-protein ligase Z</fullName>
    </alternativeName>
</protein>
<dbReference type="PANTHER" id="PTHR46116">
    <property type="entry name" value="(E3-INDEPENDENT) E2 UBIQUITIN-CONJUGATING ENZYME"/>
    <property type="match status" value="1"/>
</dbReference>
<dbReference type="CDD" id="cd00195">
    <property type="entry name" value="UBCc_UEV"/>
    <property type="match status" value="1"/>
</dbReference>
<name>A0A1E3BK52_ASPCR</name>
<keyword evidence="10" id="KW-0539">Nucleus</keyword>
<dbReference type="GO" id="GO:0061631">
    <property type="term" value="F:ubiquitin conjugating enzyme activity"/>
    <property type="evidence" value="ECO:0007669"/>
    <property type="project" value="UniProtKB-EC"/>
</dbReference>
<keyword evidence="17" id="KW-1185">Reference proteome</keyword>
<evidence type="ECO:0000256" key="4">
    <source>
        <dbReference type="ARBA" id="ARBA00022490"/>
    </source>
</evidence>
<evidence type="ECO:0000256" key="1">
    <source>
        <dbReference type="ARBA" id="ARBA00004123"/>
    </source>
</evidence>
<dbReference type="OrthoDB" id="1926878at2759"/>
<keyword evidence="8" id="KW-0833">Ubl conjugation pathway</keyword>
<keyword evidence="4" id="KW-0963">Cytoplasm</keyword>
<dbReference type="Gene3D" id="3.10.110.10">
    <property type="entry name" value="Ubiquitin Conjugating Enzyme"/>
    <property type="match status" value="1"/>
</dbReference>
<organism evidence="16 17">
    <name type="scientific">Aspergillus cristatus</name>
    <name type="common">Chinese Fuzhuan brick tea-fermentation fungus</name>
    <name type="synonym">Eurotium cristatum</name>
    <dbReference type="NCBI Taxonomy" id="573508"/>
    <lineage>
        <taxon>Eukaryota</taxon>
        <taxon>Fungi</taxon>
        <taxon>Dikarya</taxon>
        <taxon>Ascomycota</taxon>
        <taxon>Pezizomycotina</taxon>
        <taxon>Eurotiomycetes</taxon>
        <taxon>Eurotiomycetidae</taxon>
        <taxon>Eurotiales</taxon>
        <taxon>Aspergillaceae</taxon>
        <taxon>Aspergillus</taxon>
        <taxon>Aspergillus subgen. Aspergillus</taxon>
    </lineage>
</organism>
<dbReference type="FunFam" id="3.10.110.10:FF:000126">
    <property type="entry name" value="Ubiquitin conjugating enzyme, putative"/>
    <property type="match status" value="1"/>
</dbReference>
<dbReference type="InterPro" id="IPR016135">
    <property type="entry name" value="UBQ-conjugating_enzyme/RWD"/>
</dbReference>
<comment type="caution">
    <text evidence="16">The sequence shown here is derived from an EMBL/GenBank/DDBJ whole genome shotgun (WGS) entry which is preliminary data.</text>
</comment>
<evidence type="ECO:0000313" key="17">
    <source>
        <dbReference type="Proteomes" id="UP000094569"/>
    </source>
</evidence>
<gene>
    <name evidence="16" type="ORF">SI65_02205</name>
</gene>
<evidence type="ECO:0000256" key="3">
    <source>
        <dbReference type="ARBA" id="ARBA00012486"/>
    </source>
</evidence>
<evidence type="ECO:0000256" key="11">
    <source>
        <dbReference type="ARBA" id="ARBA00039894"/>
    </source>
</evidence>
<evidence type="ECO:0000259" key="15">
    <source>
        <dbReference type="PROSITE" id="PS50127"/>
    </source>
</evidence>
<evidence type="ECO:0000256" key="9">
    <source>
        <dbReference type="ARBA" id="ARBA00022840"/>
    </source>
</evidence>
<dbReference type="AlphaFoldDB" id="A0A1E3BK52"/>
<dbReference type="SUPFAM" id="SSF54495">
    <property type="entry name" value="UBC-like"/>
    <property type="match status" value="2"/>
</dbReference>
<dbReference type="InterPro" id="IPR000608">
    <property type="entry name" value="UBC"/>
</dbReference>
<evidence type="ECO:0000256" key="6">
    <source>
        <dbReference type="ARBA" id="ARBA00022703"/>
    </source>
</evidence>
<evidence type="ECO:0000256" key="13">
    <source>
        <dbReference type="ARBA" id="ARBA00042316"/>
    </source>
</evidence>
<dbReference type="Proteomes" id="UP000094569">
    <property type="component" value="Unassembled WGS sequence"/>
</dbReference>
<dbReference type="EMBL" id="JXNT01000002">
    <property type="protein sequence ID" value="ODM21362.1"/>
    <property type="molecule type" value="Genomic_DNA"/>
</dbReference>
<reference evidence="16 17" key="1">
    <citation type="journal article" date="2016" name="BMC Genomics">
        <title>Comparative genomic and transcriptomic analyses of the Fuzhuan brick tea-fermentation fungus Aspergillus cristatus.</title>
        <authorList>
            <person name="Ge Y."/>
            <person name="Wang Y."/>
            <person name="Liu Y."/>
            <person name="Tan Y."/>
            <person name="Ren X."/>
            <person name="Zhang X."/>
            <person name="Hyde K.D."/>
            <person name="Liu Y."/>
            <person name="Liu Z."/>
        </authorList>
    </citation>
    <scope>NUCLEOTIDE SEQUENCE [LARGE SCALE GENOMIC DNA]</scope>
    <source>
        <strain evidence="16 17">GZAAS20.1005</strain>
    </source>
</reference>
<dbReference type="SMART" id="SM00212">
    <property type="entry name" value="UBCc"/>
    <property type="match status" value="1"/>
</dbReference>
<dbReference type="CDD" id="cd23809">
    <property type="entry name" value="UBCc_UBE2Z"/>
    <property type="match status" value="1"/>
</dbReference>
<sequence>MANQSILRISREIKQLQSNIDLSLAIACDDEDLRNVRALIMGPPDTPYQFGFFEFSIIFGTDYPAGPPVVRALTTNHGQCRFNPNIYSCGKVCLSILGTWRGDRGEEWSSAQGLESILISIQSLMSSNPYENEPGYELAESDGDKKDMKAYAAKIRHESIRISVIEPLECILGIKANSTINPTDEEEGKDVDKGADITDAFADLRKRRFLWYFDCYMQSIAQGECEVTRKRRFTRMPFENPGNSMDGHFDYPNLRNRLNQVKDAIIAETMGWTIRGKAAQEQEAGISENLRRQYEQIVEKYKNHKNFTVDLHIVDGNPFLWQLTYFGRPMTHLDGGIFNIKIYLSPDFPEDQPRVFVGSPLFHYRVAKCGILCYFPARTDDMRCHVDAIVAALEEESPYDPRTNVHPEATRMFWGSPDDRKRYNRELRRSVERSAE</sequence>
<accession>A0A1E3BK52</accession>
<dbReference type="PROSITE" id="PS50127">
    <property type="entry name" value="UBC_2"/>
    <property type="match status" value="2"/>
</dbReference>
<keyword evidence="5" id="KW-0808">Transferase</keyword>
<feature type="domain" description="UBC core" evidence="15">
    <location>
        <begin position="285"/>
        <end position="436"/>
    </location>
</feature>
<evidence type="ECO:0000256" key="14">
    <source>
        <dbReference type="ARBA" id="ARBA00042401"/>
    </source>
</evidence>
<dbReference type="Pfam" id="PF00179">
    <property type="entry name" value="UQ_con"/>
    <property type="match status" value="1"/>
</dbReference>
<dbReference type="GO" id="GO:0005737">
    <property type="term" value="C:cytoplasm"/>
    <property type="evidence" value="ECO:0007669"/>
    <property type="project" value="UniProtKB-SubCell"/>
</dbReference>
<evidence type="ECO:0000256" key="8">
    <source>
        <dbReference type="ARBA" id="ARBA00022786"/>
    </source>
</evidence>
<evidence type="ECO:0000256" key="5">
    <source>
        <dbReference type="ARBA" id="ARBA00022679"/>
    </source>
</evidence>
<dbReference type="GO" id="GO:0005634">
    <property type="term" value="C:nucleus"/>
    <property type="evidence" value="ECO:0007669"/>
    <property type="project" value="UniProtKB-SubCell"/>
</dbReference>
<dbReference type="GO" id="GO:0043066">
    <property type="term" value="P:negative regulation of apoptotic process"/>
    <property type="evidence" value="ECO:0007669"/>
    <property type="project" value="TreeGrafter"/>
</dbReference>
<evidence type="ECO:0000256" key="10">
    <source>
        <dbReference type="ARBA" id="ARBA00023242"/>
    </source>
</evidence>
<evidence type="ECO:0000313" key="16">
    <source>
        <dbReference type="EMBL" id="ODM21362.1"/>
    </source>
</evidence>